<dbReference type="PROSITE" id="PS51178">
    <property type="entry name" value="PASTA"/>
    <property type="match status" value="1"/>
</dbReference>
<feature type="chain" id="PRO_5021756670" description="PASTA domain-containing protein" evidence="2">
    <location>
        <begin position="31"/>
        <end position="122"/>
    </location>
</feature>
<sequence>MKQSIVRSGVIVAFAAALLAGCSDSGSDSAEETTPAATTATTESVPDGQVEVTSQTNLLLVTAQETLEASGLTVEAVDVSGQGRAIDDPTTWVVVSQDPETGTVDAGTTVTLQVRMTTDPAS</sequence>
<dbReference type="Pfam" id="PF03793">
    <property type="entry name" value="PASTA"/>
    <property type="match status" value="1"/>
</dbReference>
<keyword evidence="2" id="KW-0732">Signal</keyword>
<evidence type="ECO:0000256" key="2">
    <source>
        <dbReference type="SAM" id="SignalP"/>
    </source>
</evidence>
<dbReference type="Gene3D" id="3.30.10.20">
    <property type="match status" value="1"/>
</dbReference>
<keyword evidence="5" id="KW-1185">Reference proteome</keyword>
<feature type="domain" description="PASTA" evidence="3">
    <location>
        <begin position="48"/>
        <end position="116"/>
    </location>
</feature>
<proteinExistence type="predicted"/>
<dbReference type="RefSeq" id="WP_146954349.1">
    <property type="nucleotide sequence ID" value="NZ_BAABBJ010000016.1"/>
</dbReference>
<name>A0A512PHH6_9CELL</name>
<dbReference type="Proteomes" id="UP000321798">
    <property type="component" value="Unassembled WGS sequence"/>
</dbReference>
<comment type="caution">
    <text evidence="4">The sequence shown here is derived from an EMBL/GenBank/DDBJ whole genome shotgun (WGS) entry which is preliminary data.</text>
</comment>
<reference evidence="4 5" key="1">
    <citation type="submission" date="2019-07" db="EMBL/GenBank/DDBJ databases">
        <title>Whole genome shotgun sequence of Cellulomonas soli NBRC 109434.</title>
        <authorList>
            <person name="Hosoyama A."/>
            <person name="Uohara A."/>
            <person name="Ohji S."/>
            <person name="Ichikawa N."/>
        </authorList>
    </citation>
    <scope>NUCLEOTIDE SEQUENCE [LARGE SCALE GENOMIC DNA]</scope>
    <source>
        <strain evidence="4 5">NBRC 109434</strain>
    </source>
</reference>
<gene>
    <name evidence="4" type="ORF">CSO01_32870</name>
</gene>
<feature type="signal peptide" evidence="2">
    <location>
        <begin position="1"/>
        <end position="30"/>
    </location>
</feature>
<evidence type="ECO:0000259" key="3">
    <source>
        <dbReference type="PROSITE" id="PS51178"/>
    </source>
</evidence>
<dbReference type="AlphaFoldDB" id="A0A512PHH6"/>
<dbReference type="PROSITE" id="PS51257">
    <property type="entry name" value="PROKAR_LIPOPROTEIN"/>
    <property type="match status" value="1"/>
</dbReference>
<dbReference type="OrthoDB" id="4829429at2"/>
<dbReference type="CDD" id="cd06577">
    <property type="entry name" value="PASTA_pknB"/>
    <property type="match status" value="1"/>
</dbReference>
<organism evidence="4 5">
    <name type="scientific">Cellulomonas soli</name>
    <dbReference type="NCBI Taxonomy" id="931535"/>
    <lineage>
        <taxon>Bacteria</taxon>
        <taxon>Bacillati</taxon>
        <taxon>Actinomycetota</taxon>
        <taxon>Actinomycetes</taxon>
        <taxon>Micrococcales</taxon>
        <taxon>Cellulomonadaceae</taxon>
        <taxon>Cellulomonas</taxon>
    </lineage>
</organism>
<accession>A0A512PHH6</accession>
<protein>
    <recommendedName>
        <fullName evidence="3">PASTA domain-containing protein</fullName>
    </recommendedName>
</protein>
<evidence type="ECO:0000313" key="4">
    <source>
        <dbReference type="EMBL" id="GEP70572.1"/>
    </source>
</evidence>
<evidence type="ECO:0000313" key="5">
    <source>
        <dbReference type="Proteomes" id="UP000321798"/>
    </source>
</evidence>
<feature type="region of interest" description="Disordered" evidence="1">
    <location>
        <begin position="23"/>
        <end position="49"/>
    </location>
</feature>
<feature type="compositionally biased region" description="Low complexity" evidence="1">
    <location>
        <begin position="32"/>
        <end position="43"/>
    </location>
</feature>
<dbReference type="InterPro" id="IPR005543">
    <property type="entry name" value="PASTA_dom"/>
</dbReference>
<evidence type="ECO:0000256" key="1">
    <source>
        <dbReference type="SAM" id="MobiDB-lite"/>
    </source>
</evidence>
<dbReference type="EMBL" id="BKAL01000014">
    <property type="protein sequence ID" value="GEP70572.1"/>
    <property type="molecule type" value="Genomic_DNA"/>
</dbReference>